<organism evidence="2 3">
    <name type="scientific">Oncorhynchus mykiss</name>
    <name type="common">Rainbow trout</name>
    <name type="synonym">Salmo gairdneri</name>
    <dbReference type="NCBI Taxonomy" id="8022"/>
    <lineage>
        <taxon>Eukaryota</taxon>
        <taxon>Metazoa</taxon>
        <taxon>Chordata</taxon>
        <taxon>Craniata</taxon>
        <taxon>Vertebrata</taxon>
        <taxon>Euteleostomi</taxon>
        <taxon>Actinopterygii</taxon>
        <taxon>Neopterygii</taxon>
        <taxon>Teleostei</taxon>
        <taxon>Protacanthopterygii</taxon>
        <taxon>Salmoniformes</taxon>
        <taxon>Salmonidae</taxon>
        <taxon>Salmoninae</taxon>
        <taxon>Oncorhynchus</taxon>
    </lineage>
</organism>
<dbReference type="PaxDb" id="8022-A0A060Z762"/>
<feature type="transmembrane region" description="Helical" evidence="1">
    <location>
        <begin position="6"/>
        <end position="22"/>
    </location>
</feature>
<proteinExistence type="predicted"/>
<evidence type="ECO:0000256" key="1">
    <source>
        <dbReference type="SAM" id="Phobius"/>
    </source>
</evidence>
<dbReference type="EMBL" id="FR949296">
    <property type="protein sequence ID" value="CDQ99697.1"/>
    <property type="molecule type" value="Genomic_DNA"/>
</dbReference>
<keyword evidence="1" id="KW-1133">Transmembrane helix</keyword>
<keyword evidence="1" id="KW-0812">Transmembrane</keyword>
<sequence>MDLRFLLTFLFCSVSWIFFWEVRWKKGKESQIEEWIQGHSLSEYKHLLEDVETLEELSLSILTRLEYVVREKRRWRDIAEAHIQLLRDFAFQEWLCSQSLEHYYHT</sequence>
<dbReference type="Proteomes" id="UP000193380">
    <property type="component" value="Unassembled WGS sequence"/>
</dbReference>
<dbReference type="AlphaFoldDB" id="A0A060Z762"/>
<reference evidence="2" key="1">
    <citation type="journal article" date="2014" name="Nat. Commun.">
        <title>The rainbow trout genome provides novel insights into evolution after whole-genome duplication in vertebrates.</title>
        <authorList>
            <person name="Berthelot C."/>
            <person name="Brunet F."/>
            <person name="Chalopin D."/>
            <person name="Juanchich A."/>
            <person name="Bernard M."/>
            <person name="Noel B."/>
            <person name="Bento P."/>
            <person name="Da Silva C."/>
            <person name="Labadie K."/>
            <person name="Alberti A."/>
            <person name="Aury J.M."/>
            <person name="Louis A."/>
            <person name="Dehais P."/>
            <person name="Bardou P."/>
            <person name="Montfort J."/>
            <person name="Klopp C."/>
            <person name="Cabau C."/>
            <person name="Gaspin C."/>
            <person name="Thorgaard G.H."/>
            <person name="Boussaha M."/>
            <person name="Quillet E."/>
            <person name="Guyomard R."/>
            <person name="Galiana D."/>
            <person name="Bobe J."/>
            <person name="Volff J.N."/>
            <person name="Genet C."/>
            <person name="Wincker P."/>
            <person name="Jaillon O."/>
            <person name="Roest Crollius H."/>
            <person name="Guiguen Y."/>
        </authorList>
    </citation>
    <scope>NUCLEOTIDE SEQUENCE [LARGE SCALE GENOMIC DNA]</scope>
</reference>
<accession>A0A060Z762</accession>
<keyword evidence="1" id="KW-0472">Membrane</keyword>
<dbReference type="STRING" id="8022.A0A060Z762"/>
<evidence type="ECO:0000313" key="3">
    <source>
        <dbReference type="Proteomes" id="UP000193380"/>
    </source>
</evidence>
<gene>
    <name evidence="2" type="ORF">GSONMT00043461001</name>
</gene>
<name>A0A060Z762_ONCMY</name>
<reference evidence="2" key="2">
    <citation type="submission" date="2014-03" db="EMBL/GenBank/DDBJ databases">
        <authorList>
            <person name="Genoscope - CEA"/>
        </authorList>
    </citation>
    <scope>NUCLEOTIDE SEQUENCE</scope>
</reference>
<protein>
    <submittedName>
        <fullName evidence="2">Uncharacterized protein</fullName>
    </submittedName>
</protein>
<evidence type="ECO:0000313" key="2">
    <source>
        <dbReference type="EMBL" id="CDQ99697.1"/>
    </source>
</evidence>